<gene>
    <name evidence="1" type="ORF">TAV2_LOCUS6962</name>
</gene>
<evidence type="ECO:0000313" key="2">
    <source>
        <dbReference type="Proteomes" id="UP000836841"/>
    </source>
</evidence>
<reference evidence="1 2" key="1">
    <citation type="submission" date="2022-03" db="EMBL/GenBank/DDBJ databases">
        <authorList>
            <person name="Nunn A."/>
            <person name="Chopra R."/>
            <person name="Nunn A."/>
            <person name="Contreras Garrido A."/>
        </authorList>
    </citation>
    <scope>NUCLEOTIDE SEQUENCE [LARGE SCALE GENOMIC DNA]</scope>
</reference>
<dbReference type="AlphaFoldDB" id="A0AAU9RR14"/>
<proteinExistence type="predicted"/>
<sequence>MLRMQRTILLTYKHKTHSVDSDGRIVSNADINFYINNVVDLSVSSWEDDKRTTRFSSPRTAARIRGRVRDSELNESVNRWSRIVDNHSLDTHWNLLRDLAGNLVRDMMC</sequence>
<dbReference type="EMBL" id="OU466858">
    <property type="protein sequence ID" value="CAH2046360.1"/>
    <property type="molecule type" value="Genomic_DNA"/>
</dbReference>
<keyword evidence="2" id="KW-1185">Reference proteome</keyword>
<protein>
    <submittedName>
        <fullName evidence="1">Uncharacterized protein</fullName>
    </submittedName>
</protein>
<accession>A0AAU9RR14</accession>
<evidence type="ECO:0000313" key="1">
    <source>
        <dbReference type="EMBL" id="CAH2046360.1"/>
    </source>
</evidence>
<dbReference type="Proteomes" id="UP000836841">
    <property type="component" value="Chromosome 2"/>
</dbReference>
<name>A0AAU9RR14_THLAR</name>
<organism evidence="1 2">
    <name type="scientific">Thlaspi arvense</name>
    <name type="common">Field penny-cress</name>
    <dbReference type="NCBI Taxonomy" id="13288"/>
    <lineage>
        <taxon>Eukaryota</taxon>
        <taxon>Viridiplantae</taxon>
        <taxon>Streptophyta</taxon>
        <taxon>Embryophyta</taxon>
        <taxon>Tracheophyta</taxon>
        <taxon>Spermatophyta</taxon>
        <taxon>Magnoliopsida</taxon>
        <taxon>eudicotyledons</taxon>
        <taxon>Gunneridae</taxon>
        <taxon>Pentapetalae</taxon>
        <taxon>rosids</taxon>
        <taxon>malvids</taxon>
        <taxon>Brassicales</taxon>
        <taxon>Brassicaceae</taxon>
        <taxon>Thlaspideae</taxon>
        <taxon>Thlaspi</taxon>
    </lineage>
</organism>